<name>A0A6J6JBC5_9ZZZZ</name>
<protein>
    <submittedName>
        <fullName evidence="1">Unannotated protein</fullName>
    </submittedName>
</protein>
<dbReference type="AlphaFoldDB" id="A0A6J6JBC5"/>
<organism evidence="1">
    <name type="scientific">freshwater metagenome</name>
    <dbReference type="NCBI Taxonomy" id="449393"/>
    <lineage>
        <taxon>unclassified sequences</taxon>
        <taxon>metagenomes</taxon>
        <taxon>ecological metagenomes</taxon>
    </lineage>
</organism>
<sequence>MMMERNIAIPVHVDQPTDYTPIHAVDIARSIPYLLSLAATPAEIVNWGGDQIVSIEDWCEEMGRLTGLTPIFAPTTATIASIVPDVSKLRDLGFSTTIDWREGIRRQIATMRPELLKS</sequence>
<dbReference type="EMBL" id="CAEZVL010000127">
    <property type="protein sequence ID" value="CAB4634160.1"/>
    <property type="molecule type" value="Genomic_DNA"/>
</dbReference>
<dbReference type="SUPFAM" id="SSF51735">
    <property type="entry name" value="NAD(P)-binding Rossmann-fold domains"/>
    <property type="match status" value="1"/>
</dbReference>
<reference evidence="1" key="1">
    <citation type="submission" date="2020-05" db="EMBL/GenBank/DDBJ databases">
        <authorList>
            <person name="Chiriac C."/>
            <person name="Salcher M."/>
            <person name="Ghai R."/>
            <person name="Kavagutti S V."/>
        </authorList>
    </citation>
    <scope>NUCLEOTIDE SEQUENCE</scope>
</reference>
<accession>A0A6J6JBC5</accession>
<proteinExistence type="predicted"/>
<dbReference type="InterPro" id="IPR036291">
    <property type="entry name" value="NAD(P)-bd_dom_sf"/>
</dbReference>
<dbReference type="Gene3D" id="3.40.50.720">
    <property type="entry name" value="NAD(P)-binding Rossmann-like Domain"/>
    <property type="match status" value="1"/>
</dbReference>
<gene>
    <name evidence="1" type="ORF">UFOPK1960_00871</name>
</gene>
<evidence type="ECO:0000313" key="1">
    <source>
        <dbReference type="EMBL" id="CAB4634160.1"/>
    </source>
</evidence>